<dbReference type="Proteomes" id="UP000198964">
    <property type="component" value="Unassembled WGS sequence"/>
</dbReference>
<evidence type="ECO:0000256" key="1">
    <source>
        <dbReference type="ARBA" id="ARBA00001933"/>
    </source>
</evidence>
<dbReference type="EC" id="2.5.1.47" evidence="4 12"/>
<dbReference type="PANTHER" id="PTHR10314">
    <property type="entry name" value="CYSTATHIONINE BETA-SYNTHASE"/>
    <property type="match status" value="1"/>
</dbReference>
<feature type="binding site" evidence="10">
    <location>
        <position position="266"/>
    </location>
    <ligand>
        <name>pyridoxal 5'-phosphate</name>
        <dbReference type="ChEBI" id="CHEBI:597326"/>
    </ligand>
</feature>
<proteinExistence type="inferred from homology"/>
<dbReference type="InterPro" id="IPR036052">
    <property type="entry name" value="TrpB-like_PALP_sf"/>
</dbReference>
<sequence length="312" mass="33369">MKIANNITELIGRTPMVELHKLTSGCGARVFAKLESQNPGGSVKDRLALAMIEAAEREKKLGKDTTIIEPTSGNTGIGLAMVCAVKGYKLKIVMPESVSVERRLVLKAYGAELVLTAAKGGMREAIETAEHLAHEIGDVFIPMQFSNEANAEMHRRTTAEEIWADTEGEVDIFVAGAGTGGTITGVSERLKERKPALQSVVVEPKTSAILSGKAAGSHKIQGIGPGFIPEVLNTDCYNEVFPVADHDAFDTARKLALEEGIFCGISSGANVFAALEIARRGENKGKNIVVIICDTGERYLSTTLFNQENNGI</sequence>
<dbReference type="Pfam" id="PF00291">
    <property type="entry name" value="PALP"/>
    <property type="match status" value="1"/>
</dbReference>
<evidence type="ECO:0000313" key="14">
    <source>
        <dbReference type="EMBL" id="SFF44828.1"/>
    </source>
</evidence>
<gene>
    <name evidence="14" type="ORF">SAMN05216283_106203</name>
</gene>
<evidence type="ECO:0000256" key="12">
    <source>
        <dbReference type="RuleBase" id="RU003985"/>
    </source>
</evidence>
<evidence type="ECO:0000256" key="8">
    <source>
        <dbReference type="ARBA" id="ARBA00023192"/>
    </source>
</evidence>
<dbReference type="STRING" id="655355.SAMN05216283_106203"/>
<dbReference type="SUPFAM" id="SSF53686">
    <property type="entry name" value="Tryptophan synthase beta subunit-like PLP-dependent enzymes"/>
    <property type="match status" value="1"/>
</dbReference>
<dbReference type="NCBIfam" id="TIGR01136">
    <property type="entry name" value="cysKM"/>
    <property type="match status" value="1"/>
</dbReference>
<evidence type="ECO:0000256" key="7">
    <source>
        <dbReference type="ARBA" id="ARBA00022898"/>
    </source>
</evidence>
<evidence type="ECO:0000256" key="3">
    <source>
        <dbReference type="ARBA" id="ARBA00007103"/>
    </source>
</evidence>
<dbReference type="FunFam" id="3.40.50.1100:FF:000067">
    <property type="entry name" value="Cysteine synthase"/>
    <property type="match status" value="1"/>
</dbReference>
<comment type="similarity">
    <text evidence="3 12">Belongs to the cysteine synthase/cystathionine beta-synthase family.</text>
</comment>
<dbReference type="InterPro" id="IPR001216">
    <property type="entry name" value="P-phosphate_BS"/>
</dbReference>
<evidence type="ECO:0000313" key="15">
    <source>
        <dbReference type="Proteomes" id="UP000198964"/>
    </source>
</evidence>
<evidence type="ECO:0000256" key="9">
    <source>
        <dbReference type="ARBA" id="ARBA00047931"/>
    </source>
</evidence>
<keyword evidence="6 12" id="KW-0808">Transferase</keyword>
<feature type="binding site" evidence="10">
    <location>
        <position position="74"/>
    </location>
    <ligand>
        <name>pyridoxal 5'-phosphate</name>
        <dbReference type="ChEBI" id="CHEBI:597326"/>
    </ligand>
</feature>
<keyword evidence="8 12" id="KW-0198">Cysteine biosynthesis</keyword>
<name>A0A1I2IT64_9BACT</name>
<evidence type="ECO:0000256" key="11">
    <source>
        <dbReference type="PIRSR" id="PIRSR605856-51"/>
    </source>
</evidence>
<evidence type="ECO:0000256" key="10">
    <source>
        <dbReference type="PIRSR" id="PIRSR605856-50"/>
    </source>
</evidence>
<accession>A0A1I2IT64</accession>
<evidence type="ECO:0000256" key="4">
    <source>
        <dbReference type="ARBA" id="ARBA00012681"/>
    </source>
</evidence>
<feature type="modified residue" description="N6-(pyridoxal phosphate)lysine" evidence="11">
    <location>
        <position position="44"/>
    </location>
</feature>
<organism evidence="14 15">
    <name type="scientific">Sunxiuqinia elliptica</name>
    <dbReference type="NCBI Taxonomy" id="655355"/>
    <lineage>
        <taxon>Bacteria</taxon>
        <taxon>Pseudomonadati</taxon>
        <taxon>Bacteroidota</taxon>
        <taxon>Bacteroidia</taxon>
        <taxon>Marinilabiliales</taxon>
        <taxon>Prolixibacteraceae</taxon>
        <taxon>Sunxiuqinia</taxon>
    </lineage>
</organism>
<dbReference type="AlphaFoldDB" id="A0A1I2IT64"/>
<dbReference type="InterPro" id="IPR005859">
    <property type="entry name" value="CysK"/>
</dbReference>
<keyword evidence="7 10" id="KW-0663">Pyridoxal phosphate</keyword>
<dbReference type="InterPro" id="IPR005856">
    <property type="entry name" value="Cys_synth"/>
</dbReference>
<dbReference type="InterPro" id="IPR001926">
    <property type="entry name" value="TrpB-like_PALP"/>
</dbReference>
<dbReference type="Gene3D" id="3.40.50.1100">
    <property type="match status" value="2"/>
</dbReference>
<evidence type="ECO:0000256" key="6">
    <source>
        <dbReference type="ARBA" id="ARBA00022679"/>
    </source>
</evidence>
<comment type="cofactor">
    <cofactor evidence="1 10 12">
        <name>pyridoxal 5'-phosphate</name>
        <dbReference type="ChEBI" id="CHEBI:597326"/>
    </cofactor>
</comment>
<protein>
    <recommendedName>
        <fullName evidence="4 12">Cysteine synthase</fullName>
        <ecNumber evidence="4 12">2.5.1.47</ecNumber>
    </recommendedName>
</protein>
<dbReference type="NCBIfam" id="TIGR01139">
    <property type="entry name" value="cysK"/>
    <property type="match status" value="1"/>
</dbReference>
<dbReference type="RefSeq" id="WP_093920329.1">
    <property type="nucleotide sequence ID" value="NZ_FONW01000006.1"/>
</dbReference>
<dbReference type="PROSITE" id="PS00901">
    <property type="entry name" value="CYS_SYNTHASE"/>
    <property type="match status" value="1"/>
</dbReference>
<evidence type="ECO:0000256" key="2">
    <source>
        <dbReference type="ARBA" id="ARBA00004962"/>
    </source>
</evidence>
<feature type="domain" description="Tryptophan synthase beta chain-like PALP" evidence="13">
    <location>
        <begin position="7"/>
        <end position="294"/>
    </location>
</feature>
<keyword evidence="5 12" id="KW-0028">Amino-acid biosynthesis</keyword>
<dbReference type="GO" id="GO:0004124">
    <property type="term" value="F:cysteine synthase activity"/>
    <property type="evidence" value="ECO:0007669"/>
    <property type="project" value="UniProtKB-UniRule"/>
</dbReference>
<dbReference type="GO" id="GO:0005737">
    <property type="term" value="C:cytoplasm"/>
    <property type="evidence" value="ECO:0007669"/>
    <property type="project" value="UniProtKB-ARBA"/>
</dbReference>
<keyword evidence="15" id="KW-1185">Reference proteome</keyword>
<evidence type="ECO:0000256" key="5">
    <source>
        <dbReference type="ARBA" id="ARBA00022605"/>
    </source>
</evidence>
<dbReference type="EMBL" id="FONW01000006">
    <property type="protein sequence ID" value="SFF44828.1"/>
    <property type="molecule type" value="Genomic_DNA"/>
</dbReference>
<evidence type="ECO:0000259" key="13">
    <source>
        <dbReference type="Pfam" id="PF00291"/>
    </source>
</evidence>
<dbReference type="GO" id="GO:0006535">
    <property type="term" value="P:cysteine biosynthetic process from serine"/>
    <property type="evidence" value="ECO:0007669"/>
    <property type="project" value="UniProtKB-UniRule"/>
</dbReference>
<dbReference type="InterPro" id="IPR050214">
    <property type="entry name" value="Cys_Synth/Cystath_Beta-Synth"/>
</dbReference>
<reference evidence="14 15" key="1">
    <citation type="submission" date="2016-10" db="EMBL/GenBank/DDBJ databases">
        <authorList>
            <person name="de Groot N.N."/>
        </authorList>
    </citation>
    <scope>NUCLEOTIDE SEQUENCE [LARGE SCALE GENOMIC DNA]</scope>
    <source>
        <strain evidence="14 15">CGMCC 1.9156</strain>
    </source>
</reference>
<comment type="pathway">
    <text evidence="2">Amino-acid biosynthesis; L-cysteine biosynthesis; L-cysteine from L-serine: step 2/2.</text>
</comment>
<dbReference type="CDD" id="cd01561">
    <property type="entry name" value="CBS_like"/>
    <property type="match status" value="1"/>
</dbReference>
<comment type="catalytic activity">
    <reaction evidence="9 12">
        <text>O-acetyl-L-serine + hydrogen sulfide = L-cysteine + acetate</text>
        <dbReference type="Rhea" id="RHEA:14829"/>
        <dbReference type="ChEBI" id="CHEBI:29919"/>
        <dbReference type="ChEBI" id="CHEBI:30089"/>
        <dbReference type="ChEBI" id="CHEBI:35235"/>
        <dbReference type="ChEBI" id="CHEBI:58340"/>
        <dbReference type="EC" id="2.5.1.47"/>
    </reaction>
</comment>
<feature type="binding site" evidence="10">
    <location>
        <begin position="178"/>
        <end position="182"/>
    </location>
    <ligand>
        <name>pyridoxal 5'-phosphate</name>
        <dbReference type="ChEBI" id="CHEBI:597326"/>
    </ligand>
</feature>